<evidence type="ECO:0000259" key="6">
    <source>
        <dbReference type="Pfam" id="PF01266"/>
    </source>
</evidence>
<protein>
    <submittedName>
        <fullName evidence="7">N-methyl-L-tryptophan oxidase</fullName>
        <ecNumber evidence="7">1.5.3.-</ecNumber>
    </submittedName>
</protein>
<keyword evidence="4 7" id="KW-0560">Oxidoreductase</keyword>
<gene>
    <name evidence="7" type="ORF">AVDCRST_MAG59-184</name>
</gene>
<dbReference type="InterPro" id="IPR045170">
    <property type="entry name" value="MTOX"/>
</dbReference>
<feature type="domain" description="FAD dependent oxidoreductase" evidence="6">
    <location>
        <begin position="6"/>
        <end position="359"/>
    </location>
</feature>
<dbReference type="EC" id="1.5.3.-" evidence="7"/>
<organism evidence="7">
    <name type="scientific">uncultured Thermomicrobiales bacterium</name>
    <dbReference type="NCBI Taxonomy" id="1645740"/>
    <lineage>
        <taxon>Bacteria</taxon>
        <taxon>Pseudomonadati</taxon>
        <taxon>Thermomicrobiota</taxon>
        <taxon>Thermomicrobia</taxon>
        <taxon>Thermomicrobiales</taxon>
        <taxon>environmental samples</taxon>
    </lineage>
</organism>
<dbReference type="GO" id="GO:0050660">
    <property type="term" value="F:flavin adenine dinucleotide binding"/>
    <property type="evidence" value="ECO:0007669"/>
    <property type="project" value="InterPro"/>
</dbReference>
<evidence type="ECO:0000313" key="7">
    <source>
        <dbReference type="EMBL" id="CAA9535378.1"/>
    </source>
</evidence>
<dbReference type="AlphaFoldDB" id="A0A6J4TYM6"/>
<proteinExistence type="predicted"/>
<keyword evidence="5" id="KW-0472">Membrane</keyword>
<dbReference type="Gene3D" id="3.30.9.10">
    <property type="entry name" value="D-Amino Acid Oxidase, subunit A, domain 2"/>
    <property type="match status" value="1"/>
</dbReference>
<evidence type="ECO:0000256" key="5">
    <source>
        <dbReference type="SAM" id="Phobius"/>
    </source>
</evidence>
<dbReference type="Gene3D" id="3.50.50.60">
    <property type="entry name" value="FAD/NAD(P)-binding domain"/>
    <property type="match status" value="1"/>
</dbReference>
<evidence type="ECO:0000256" key="1">
    <source>
        <dbReference type="ARBA" id="ARBA00001974"/>
    </source>
</evidence>
<dbReference type="PANTHER" id="PTHR10961:SF7">
    <property type="entry name" value="FAD DEPENDENT OXIDOREDUCTASE DOMAIN-CONTAINING PROTEIN"/>
    <property type="match status" value="1"/>
</dbReference>
<evidence type="ECO:0000256" key="2">
    <source>
        <dbReference type="ARBA" id="ARBA00022630"/>
    </source>
</evidence>
<evidence type="ECO:0000256" key="4">
    <source>
        <dbReference type="ARBA" id="ARBA00023002"/>
    </source>
</evidence>
<sequence>MRQRYDVIVIGCGGIGSAAAYWLAQRAGAGVLALEQFPLGHDRGSSQDHSRIIRRSYHDPRYIALAAPAYDLWHQLEEESGVRLLVKTGGLDLEPIGTNGIKDVAHCAASMLQHGIPHEELDGREIMYRWPQFRLSDGVRGLFQADSGLVDAAKANAVHVALARGYGAQVRDNVPVRVLRSVGDGVEVVTDEGVFAASHVVVAAGAWTNHLLRTLDVEWPLTVTQEQVTYFATPHLLEFAPDRFPIWIWRAPEEFYGFPIYGEVATKAGQDVGGEEVTVETRTFTPSTTTRDRLVRFLEAHIPRFLGPELYTKTCLYTMPPDRHFVIDAVPAHPRITVVADAGHAFKFATLFGKILSELALDGQTDYPIDSFRADRVAMVDPSFPPIFRNEAVLSA</sequence>
<dbReference type="PANTHER" id="PTHR10961">
    <property type="entry name" value="PEROXISOMAL SARCOSINE OXIDASE"/>
    <property type="match status" value="1"/>
</dbReference>
<dbReference type="NCBIfam" id="NF008425">
    <property type="entry name" value="PRK11259.1"/>
    <property type="match status" value="1"/>
</dbReference>
<keyword evidence="5" id="KW-0812">Transmembrane</keyword>
<dbReference type="InterPro" id="IPR036188">
    <property type="entry name" value="FAD/NAD-bd_sf"/>
</dbReference>
<keyword evidence="2" id="KW-0285">Flavoprotein</keyword>
<dbReference type="SUPFAM" id="SSF51905">
    <property type="entry name" value="FAD/NAD(P)-binding domain"/>
    <property type="match status" value="1"/>
</dbReference>
<accession>A0A6J4TYM6</accession>
<name>A0A6J4TYM6_9BACT</name>
<evidence type="ECO:0000256" key="3">
    <source>
        <dbReference type="ARBA" id="ARBA00022827"/>
    </source>
</evidence>
<keyword evidence="3" id="KW-0274">FAD</keyword>
<dbReference type="SUPFAM" id="SSF54373">
    <property type="entry name" value="FAD-linked reductases, C-terminal domain"/>
    <property type="match status" value="1"/>
</dbReference>
<keyword evidence="5" id="KW-1133">Transmembrane helix</keyword>
<reference evidence="7" key="1">
    <citation type="submission" date="2020-02" db="EMBL/GenBank/DDBJ databases">
        <authorList>
            <person name="Meier V. D."/>
        </authorList>
    </citation>
    <scope>NUCLEOTIDE SEQUENCE</scope>
    <source>
        <strain evidence="7">AVDCRST_MAG59</strain>
    </source>
</reference>
<dbReference type="Pfam" id="PF01266">
    <property type="entry name" value="DAO"/>
    <property type="match status" value="1"/>
</dbReference>
<dbReference type="InterPro" id="IPR006076">
    <property type="entry name" value="FAD-dep_OxRdtase"/>
</dbReference>
<comment type="cofactor">
    <cofactor evidence="1">
        <name>FAD</name>
        <dbReference type="ChEBI" id="CHEBI:57692"/>
    </cofactor>
</comment>
<dbReference type="GO" id="GO:0008115">
    <property type="term" value="F:sarcosine oxidase activity"/>
    <property type="evidence" value="ECO:0007669"/>
    <property type="project" value="TreeGrafter"/>
</dbReference>
<feature type="transmembrane region" description="Helical" evidence="5">
    <location>
        <begin position="7"/>
        <end position="24"/>
    </location>
</feature>
<dbReference type="EMBL" id="CADCWF010000010">
    <property type="protein sequence ID" value="CAA9535378.1"/>
    <property type="molecule type" value="Genomic_DNA"/>
</dbReference>